<feature type="region of interest" description="Disordered" evidence="1">
    <location>
        <begin position="1"/>
        <end position="35"/>
    </location>
</feature>
<feature type="compositionally biased region" description="Basic residues" evidence="1">
    <location>
        <begin position="135"/>
        <end position="151"/>
    </location>
</feature>
<gene>
    <name evidence="2" type="ORF">Tco_0678998</name>
</gene>
<keyword evidence="3" id="KW-1185">Reference proteome</keyword>
<sequence length="160" mass="18122">MSKVLQEEGFGSLPSLTETNPRDHVKSITTTEEAKTLKKDDKMPLIELILKELKKLQVNSAKSAISLRRLPKEKSRIEEEIEATMSVHCATILKDALPLKEKDLGKDRPADYPMDGGDDGDDDDGDSSGDDTKMRKMRMRIMRTRRRRRRSTSSSGSTHY</sequence>
<organism evidence="2 3">
    <name type="scientific">Tanacetum coccineum</name>
    <dbReference type="NCBI Taxonomy" id="301880"/>
    <lineage>
        <taxon>Eukaryota</taxon>
        <taxon>Viridiplantae</taxon>
        <taxon>Streptophyta</taxon>
        <taxon>Embryophyta</taxon>
        <taxon>Tracheophyta</taxon>
        <taxon>Spermatophyta</taxon>
        <taxon>Magnoliopsida</taxon>
        <taxon>eudicotyledons</taxon>
        <taxon>Gunneridae</taxon>
        <taxon>Pentapetalae</taxon>
        <taxon>asterids</taxon>
        <taxon>campanulids</taxon>
        <taxon>Asterales</taxon>
        <taxon>Asteraceae</taxon>
        <taxon>Asteroideae</taxon>
        <taxon>Anthemideae</taxon>
        <taxon>Anthemidinae</taxon>
        <taxon>Tanacetum</taxon>
    </lineage>
</organism>
<feature type="region of interest" description="Disordered" evidence="1">
    <location>
        <begin position="98"/>
        <end position="160"/>
    </location>
</feature>
<feature type="compositionally biased region" description="Acidic residues" evidence="1">
    <location>
        <begin position="116"/>
        <end position="129"/>
    </location>
</feature>
<feature type="compositionally biased region" description="Basic and acidic residues" evidence="1">
    <location>
        <begin position="20"/>
        <end position="35"/>
    </location>
</feature>
<evidence type="ECO:0000256" key="1">
    <source>
        <dbReference type="SAM" id="MobiDB-lite"/>
    </source>
</evidence>
<proteinExistence type="predicted"/>
<protein>
    <submittedName>
        <fullName evidence="2">Uncharacterized protein</fullName>
    </submittedName>
</protein>
<accession>A0ABQ4XGL9</accession>
<reference evidence="2" key="2">
    <citation type="submission" date="2022-01" db="EMBL/GenBank/DDBJ databases">
        <authorList>
            <person name="Yamashiro T."/>
            <person name="Shiraishi A."/>
            <person name="Satake H."/>
            <person name="Nakayama K."/>
        </authorList>
    </citation>
    <scope>NUCLEOTIDE SEQUENCE</scope>
</reference>
<feature type="compositionally biased region" description="Basic and acidic residues" evidence="1">
    <location>
        <begin position="98"/>
        <end position="110"/>
    </location>
</feature>
<evidence type="ECO:0000313" key="3">
    <source>
        <dbReference type="Proteomes" id="UP001151760"/>
    </source>
</evidence>
<evidence type="ECO:0000313" key="2">
    <source>
        <dbReference type="EMBL" id="GJS64434.1"/>
    </source>
</evidence>
<dbReference type="Proteomes" id="UP001151760">
    <property type="component" value="Unassembled WGS sequence"/>
</dbReference>
<dbReference type="EMBL" id="BQNB010009505">
    <property type="protein sequence ID" value="GJS64434.1"/>
    <property type="molecule type" value="Genomic_DNA"/>
</dbReference>
<reference evidence="2" key="1">
    <citation type="journal article" date="2022" name="Int. J. Mol. Sci.">
        <title>Draft Genome of Tanacetum Coccineum: Genomic Comparison of Closely Related Tanacetum-Family Plants.</title>
        <authorList>
            <person name="Yamashiro T."/>
            <person name="Shiraishi A."/>
            <person name="Nakayama K."/>
            <person name="Satake H."/>
        </authorList>
    </citation>
    <scope>NUCLEOTIDE SEQUENCE</scope>
</reference>
<name>A0ABQ4XGL9_9ASTR</name>
<comment type="caution">
    <text evidence="2">The sequence shown here is derived from an EMBL/GenBank/DDBJ whole genome shotgun (WGS) entry which is preliminary data.</text>
</comment>